<sequence>MVWNRPAAGSNPKQPWATKGNILADLQNLYRGKYDWHSWFVPLSQRPVLAADDGCCLKTALRLKPISNLHKSSYRRSRLSSFLEGVPLLVL</sequence>
<keyword evidence="2" id="KW-1185">Reference proteome</keyword>
<name>A0A0E3UZ08_9BACT</name>
<dbReference type="EMBL" id="CP009621">
    <property type="protein sequence ID" value="AKD04921.1"/>
    <property type="molecule type" value="Genomic_DNA"/>
</dbReference>
<dbReference type="PATRIC" id="fig|400092.3.peg.4320"/>
<evidence type="ECO:0000313" key="1">
    <source>
        <dbReference type="EMBL" id="AKD04921.1"/>
    </source>
</evidence>
<dbReference type="Proteomes" id="UP000033109">
    <property type="component" value="Chromosome"/>
</dbReference>
<dbReference type="AlphaFoldDB" id="A0A0E3UZ08"/>
<dbReference type="HOGENOM" id="CLU_2424443_0_0_10"/>
<gene>
    <name evidence="1" type="ORF">PKOR_19745</name>
</gene>
<organism evidence="1 2">
    <name type="scientific">Pontibacter korlensis</name>
    <dbReference type="NCBI Taxonomy" id="400092"/>
    <lineage>
        <taxon>Bacteria</taxon>
        <taxon>Pseudomonadati</taxon>
        <taxon>Bacteroidota</taxon>
        <taxon>Cytophagia</taxon>
        <taxon>Cytophagales</taxon>
        <taxon>Hymenobacteraceae</taxon>
        <taxon>Pontibacter</taxon>
    </lineage>
</organism>
<protein>
    <submittedName>
        <fullName evidence="1">Uncharacterized protein</fullName>
    </submittedName>
</protein>
<evidence type="ECO:0000313" key="2">
    <source>
        <dbReference type="Proteomes" id="UP000033109"/>
    </source>
</evidence>
<dbReference type="KEGG" id="pko:PKOR_19745"/>
<reference evidence="1 2" key="1">
    <citation type="journal article" date="2015" name="Sci. Rep.">
        <title>Unraveling adaptation of Pontibacter korlensis to radiation and infertility in desert through complete genome and comparative transcriptomic analysis.</title>
        <authorList>
            <person name="Dai J."/>
            <person name="Dai W."/>
            <person name="Qiu C."/>
            <person name="Yang Z."/>
            <person name="Zhang Y."/>
            <person name="Zhou M."/>
            <person name="Zhang L."/>
            <person name="Fang C."/>
            <person name="Gao Q."/>
            <person name="Yang Q."/>
            <person name="Li X."/>
            <person name="Wang Z."/>
            <person name="Wang Z."/>
            <person name="Jia Z."/>
            <person name="Chen X."/>
        </authorList>
    </citation>
    <scope>NUCLEOTIDE SEQUENCE [LARGE SCALE GENOMIC DNA]</scope>
    <source>
        <strain evidence="1 2">X14-1T</strain>
    </source>
</reference>
<proteinExistence type="predicted"/>
<accession>A0A0E3UZ08</accession>